<dbReference type="SUPFAM" id="SSF81340">
    <property type="entry name" value="Clc chloride channel"/>
    <property type="match status" value="1"/>
</dbReference>
<feature type="transmembrane region" description="Helical" evidence="5">
    <location>
        <begin position="175"/>
        <end position="192"/>
    </location>
</feature>
<evidence type="ECO:0000256" key="4">
    <source>
        <dbReference type="ARBA" id="ARBA00023136"/>
    </source>
</evidence>
<dbReference type="Pfam" id="PF00654">
    <property type="entry name" value="Voltage_CLC"/>
    <property type="match status" value="1"/>
</dbReference>
<sequence length="389" mass="42540">MVKHSKLLLLCLLFSSGIGLLMSSFLILTTKFSLAFSQQFTWWQQLLALGLGTLILMSCHQLDAQLPWSPATIITKWRQGQPLTLKHLGLNLLVAGLILSLGAGVAPGATVVSATITLSIWMAAKLRYFYFNYATLQQLPWHQRRLRLVNPQHYLWSFAKRPTTTFPQQWERRGLIGLGWLAGVSGFLWAQHQADLPNLLTSFGQSYWSWPQLWLIIPIIIGGYGLRELRHHWSLRPVTVTTTTLIGGALLIFSVARFAPHLLFSGQFGLPYLVQHGAQLTTTTLVSAALLKLLFLAACRYLGWGGGDLLPLVVSGACLGLALAQLCPNLDPLLLIAIISTSLAGALTANPLLAGVGVSLFCPFNLWPVIGLTIAGLLGVKHVLKSNAN</sequence>
<keyword evidence="3 5" id="KW-1133">Transmembrane helix</keyword>
<dbReference type="EMBL" id="AYGX02000019">
    <property type="protein sequence ID" value="KRO29077.1"/>
    <property type="molecule type" value="Genomic_DNA"/>
</dbReference>
<feature type="transmembrane region" description="Helical" evidence="5">
    <location>
        <begin position="111"/>
        <end position="130"/>
    </location>
</feature>
<keyword evidence="2 5" id="KW-0812">Transmembrane</keyword>
<feature type="transmembrane region" description="Helical" evidence="5">
    <location>
        <begin position="40"/>
        <end position="59"/>
    </location>
</feature>
<dbReference type="RefSeq" id="WP_024625729.1">
    <property type="nucleotide sequence ID" value="NZ_AYGX02000019.1"/>
</dbReference>
<feature type="transmembrane region" description="Helical" evidence="5">
    <location>
        <begin position="366"/>
        <end position="384"/>
    </location>
</feature>
<dbReference type="InterPro" id="IPR014743">
    <property type="entry name" value="Cl-channel_core"/>
</dbReference>
<keyword evidence="7" id="KW-1185">Reference proteome</keyword>
<feature type="transmembrane region" description="Helical" evidence="5">
    <location>
        <begin position="207"/>
        <end position="226"/>
    </location>
</feature>
<feature type="transmembrane region" description="Helical" evidence="5">
    <location>
        <begin position="332"/>
        <end position="354"/>
    </location>
</feature>
<comment type="subcellular location">
    <subcellularLocation>
        <location evidence="1">Membrane</location>
        <topology evidence="1">Multi-pass membrane protein</topology>
    </subcellularLocation>
</comment>
<evidence type="ECO:0000256" key="5">
    <source>
        <dbReference type="SAM" id="Phobius"/>
    </source>
</evidence>
<name>A0A0R2NTS7_9LACO</name>
<keyword evidence="4 5" id="KW-0472">Membrane</keyword>
<protein>
    <recommendedName>
        <fullName evidence="8">Chloride channel protein</fullName>
    </recommendedName>
</protein>
<evidence type="ECO:0000313" key="6">
    <source>
        <dbReference type="EMBL" id="KRO29077.1"/>
    </source>
</evidence>
<dbReference type="AlphaFoldDB" id="A0A0R2NTS7"/>
<evidence type="ECO:0008006" key="8">
    <source>
        <dbReference type="Google" id="ProtNLM"/>
    </source>
</evidence>
<feature type="transmembrane region" description="Helical" evidence="5">
    <location>
        <begin position="278"/>
        <end position="297"/>
    </location>
</feature>
<evidence type="ECO:0000256" key="1">
    <source>
        <dbReference type="ARBA" id="ARBA00004141"/>
    </source>
</evidence>
<proteinExistence type="predicted"/>
<reference evidence="6 7" key="1">
    <citation type="journal article" date="2015" name="Genome Announc.">
        <title>Expanding the biotechnology potential of lactobacilli through comparative genomics of 213 strains and associated genera.</title>
        <authorList>
            <person name="Sun Z."/>
            <person name="Harris H.M."/>
            <person name="McCann A."/>
            <person name="Guo C."/>
            <person name="Argimon S."/>
            <person name="Zhang W."/>
            <person name="Yang X."/>
            <person name="Jeffery I.B."/>
            <person name="Cooney J.C."/>
            <person name="Kagawa T.F."/>
            <person name="Liu W."/>
            <person name="Song Y."/>
            <person name="Salvetti E."/>
            <person name="Wrobel A."/>
            <person name="Rasinkangas P."/>
            <person name="Parkhill J."/>
            <person name="Rea M.C."/>
            <person name="O'Sullivan O."/>
            <person name="Ritari J."/>
            <person name="Douillard F.P."/>
            <person name="Paul Ross R."/>
            <person name="Yang R."/>
            <person name="Briner A.E."/>
            <person name="Felis G.E."/>
            <person name="de Vos W.M."/>
            <person name="Barrangou R."/>
            <person name="Klaenhammer T.R."/>
            <person name="Caufield P.W."/>
            <person name="Cui Y."/>
            <person name="Zhang H."/>
            <person name="O'Toole P.W."/>
        </authorList>
    </citation>
    <scope>NUCLEOTIDE SEQUENCE [LARGE SCALE GENOMIC DNA]</scope>
    <source>
        <strain evidence="6 7">DSM 21115</strain>
    </source>
</reference>
<dbReference type="InterPro" id="IPR001807">
    <property type="entry name" value="ClC"/>
</dbReference>
<feature type="transmembrane region" description="Helical" evidence="5">
    <location>
        <begin position="238"/>
        <end position="258"/>
    </location>
</feature>
<evidence type="ECO:0000313" key="7">
    <source>
        <dbReference type="Proteomes" id="UP000050920"/>
    </source>
</evidence>
<dbReference type="GO" id="GO:0015108">
    <property type="term" value="F:chloride transmembrane transporter activity"/>
    <property type="evidence" value="ECO:0007669"/>
    <property type="project" value="InterPro"/>
</dbReference>
<feature type="transmembrane region" description="Helical" evidence="5">
    <location>
        <begin position="309"/>
        <end position="326"/>
    </location>
</feature>
<comment type="caution">
    <text evidence="6">The sequence shown here is derived from an EMBL/GenBank/DDBJ whole genome shotgun (WGS) entry which is preliminary data.</text>
</comment>
<feature type="transmembrane region" description="Helical" evidence="5">
    <location>
        <begin position="7"/>
        <end position="28"/>
    </location>
</feature>
<gene>
    <name evidence="6" type="ORF">DY78_GL001485</name>
</gene>
<dbReference type="GO" id="GO:0016020">
    <property type="term" value="C:membrane"/>
    <property type="evidence" value="ECO:0007669"/>
    <property type="project" value="UniProtKB-SubCell"/>
</dbReference>
<organism evidence="6 7">
    <name type="scientific">Lactiplantibacillus fabifermentans DSM 21115</name>
    <dbReference type="NCBI Taxonomy" id="1413187"/>
    <lineage>
        <taxon>Bacteria</taxon>
        <taxon>Bacillati</taxon>
        <taxon>Bacillota</taxon>
        <taxon>Bacilli</taxon>
        <taxon>Lactobacillales</taxon>
        <taxon>Lactobacillaceae</taxon>
        <taxon>Lactiplantibacillus</taxon>
    </lineage>
</organism>
<accession>A0A0R2NTS7</accession>
<dbReference type="Gene3D" id="1.10.3080.10">
    <property type="entry name" value="Clc chloride channel"/>
    <property type="match status" value="1"/>
</dbReference>
<evidence type="ECO:0000256" key="2">
    <source>
        <dbReference type="ARBA" id="ARBA00022692"/>
    </source>
</evidence>
<dbReference type="Proteomes" id="UP000050920">
    <property type="component" value="Unassembled WGS sequence"/>
</dbReference>
<evidence type="ECO:0000256" key="3">
    <source>
        <dbReference type="ARBA" id="ARBA00022989"/>
    </source>
</evidence>
<feature type="transmembrane region" description="Helical" evidence="5">
    <location>
        <begin position="88"/>
        <end position="105"/>
    </location>
</feature>